<dbReference type="Pfam" id="PF00440">
    <property type="entry name" value="TetR_N"/>
    <property type="match status" value="1"/>
</dbReference>
<evidence type="ECO:0000256" key="2">
    <source>
        <dbReference type="ARBA" id="ARBA00023125"/>
    </source>
</evidence>
<evidence type="ECO:0000313" key="6">
    <source>
        <dbReference type="EMBL" id="XBH09388.1"/>
    </source>
</evidence>
<dbReference type="PRINTS" id="PR00455">
    <property type="entry name" value="HTHTETR"/>
</dbReference>
<proteinExistence type="predicted"/>
<dbReference type="KEGG" id="epl:P4G45_12950"/>
<sequence>MQRAVVDRKQKIVAEFRRSEILAAATKVFGNKGFEATRMEEIAKAARLAKGTLYLYFDSKDAIYLATVRQALSELATLTEGQVRKEPTLAGKVAAFIRVRVAFWDEQQSFYRVILSLSREGQHRKRSIAWQRETVLYLQAIFDEGAKAGEIPEQDFVGAAWAMMDAIRGTSERRIYTEGRSTEDDTRFLTEFLLRALQIKVPVGQQKAPAEAGAMRPPTISN</sequence>
<evidence type="ECO:0000256" key="3">
    <source>
        <dbReference type="ARBA" id="ARBA00023163"/>
    </source>
</evidence>
<evidence type="ECO:0000259" key="5">
    <source>
        <dbReference type="PROSITE" id="PS50977"/>
    </source>
</evidence>
<name>A0AAU7CWQ1_9BACT</name>
<dbReference type="FunFam" id="1.10.10.60:FF:000141">
    <property type="entry name" value="TetR family transcriptional regulator"/>
    <property type="match status" value="1"/>
</dbReference>
<dbReference type="AlphaFoldDB" id="A0AAU7CWQ1"/>
<dbReference type="InterPro" id="IPR009057">
    <property type="entry name" value="Homeodomain-like_sf"/>
</dbReference>
<dbReference type="InterPro" id="IPR001647">
    <property type="entry name" value="HTH_TetR"/>
</dbReference>
<gene>
    <name evidence="6" type="ORF">P4G45_12950</name>
    <name evidence="7" type="ORF">P8936_13360</name>
</gene>
<dbReference type="RefSeq" id="WP_348266898.1">
    <property type="nucleotide sequence ID" value="NZ_CP121194.1"/>
</dbReference>
<feature type="domain" description="HTH tetR-type" evidence="5">
    <location>
        <begin position="15"/>
        <end position="75"/>
    </location>
</feature>
<keyword evidence="3" id="KW-0804">Transcription</keyword>
<protein>
    <submittedName>
        <fullName evidence="6">TetR/AcrR family transcriptional regulator</fullName>
    </submittedName>
</protein>
<dbReference type="InterPro" id="IPR036271">
    <property type="entry name" value="Tet_transcr_reg_TetR-rel_C_sf"/>
</dbReference>
<dbReference type="Gene3D" id="1.10.10.60">
    <property type="entry name" value="Homeodomain-like"/>
    <property type="match status" value="1"/>
</dbReference>
<dbReference type="EMBL" id="CP121195">
    <property type="protein sequence ID" value="XBH12674.1"/>
    <property type="molecule type" value="Genomic_DNA"/>
</dbReference>
<reference evidence="6" key="1">
    <citation type="submission" date="2023-03" db="EMBL/GenBank/DDBJ databases">
        <title>Edaphobacter sp.</title>
        <authorList>
            <person name="Huber K.J."/>
            <person name="Papendorf J."/>
            <person name="Pilke C."/>
            <person name="Bunk B."/>
            <person name="Sproeer C."/>
            <person name="Pester M."/>
        </authorList>
    </citation>
    <scope>NUCLEOTIDE SEQUENCE</scope>
    <source>
        <strain evidence="6">DSM 109919</strain>
        <strain evidence="7">DSM 109920</strain>
    </source>
</reference>
<evidence type="ECO:0000256" key="1">
    <source>
        <dbReference type="ARBA" id="ARBA00023015"/>
    </source>
</evidence>
<dbReference type="SUPFAM" id="SSF48498">
    <property type="entry name" value="Tetracyclin repressor-like, C-terminal domain"/>
    <property type="match status" value="1"/>
</dbReference>
<dbReference type="SUPFAM" id="SSF46689">
    <property type="entry name" value="Homeodomain-like"/>
    <property type="match status" value="1"/>
</dbReference>
<dbReference type="PANTHER" id="PTHR30055:SF234">
    <property type="entry name" value="HTH-TYPE TRANSCRIPTIONAL REGULATOR BETI"/>
    <property type="match status" value="1"/>
</dbReference>
<evidence type="ECO:0000256" key="4">
    <source>
        <dbReference type="PROSITE-ProRule" id="PRU00335"/>
    </source>
</evidence>
<keyword evidence="1" id="KW-0805">Transcription regulation</keyword>
<dbReference type="PROSITE" id="PS50977">
    <property type="entry name" value="HTH_TETR_2"/>
    <property type="match status" value="1"/>
</dbReference>
<dbReference type="EMBL" id="CP121194">
    <property type="protein sequence ID" value="XBH09388.1"/>
    <property type="molecule type" value="Genomic_DNA"/>
</dbReference>
<feature type="DNA-binding region" description="H-T-H motif" evidence="4">
    <location>
        <begin position="38"/>
        <end position="57"/>
    </location>
</feature>
<evidence type="ECO:0000313" key="7">
    <source>
        <dbReference type="EMBL" id="XBH12674.1"/>
    </source>
</evidence>
<dbReference type="InterPro" id="IPR050109">
    <property type="entry name" value="HTH-type_TetR-like_transc_reg"/>
</dbReference>
<dbReference type="GO" id="GO:0000976">
    <property type="term" value="F:transcription cis-regulatory region binding"/>
    <property type="evidence" value="ECO:0007669"/>
    <property type="project" value="TreeGrafter"/>
</dbReference>
<dbReference type="Gene3D" id="1.10.357.10">
    <property type="entry name" value="Tetracycline Repressor, domain 2"/>
    <property type="match status" value="1"/>
</dbReference>
<accession>A0AAU7CWQ1</accession>
<dbReference type="PANTHER" id="PTHR30055">
    <property type="entry name" value="HTH-TYPE TRANSCRIPTIONAL REGULATOR RUTR"/>
    <property type="match status" value="1"/>
</dbReference>
<dbReference type="GO" id="GO:0003700">
    <property type="term" value="F:DNA-binding transcription factor activity"/>
    <property type="evidence" value="ECO:0007669"/>
    <property type="project" value="TreeGrafter"/>
</dbReference>
<organism evidence="6">
    <name type="scientific">Edaphobacter paludis</name>
    <dbReference type="NCBI Taxonomy" id="3035702"/>
    <lineage>
        <taxon>Bacteria</taxon>
        <taxon>Pseudomonadati</taxon>
        <taxon>Acidobacteriota</taxon>
        <taxon>Terriglobia</taxon>
        <taxon>Terriglobales</taxon>
        <taxon>Acidobacteriaceae</taxon>
        <taxon>Edaphobacter</taxon>
    </lineage>
</organism>
<keyword evidence="2 4" id="KW-0238">DNA-binding</keyword>
<accession>A0AAU7D4P8</accession>